<keyword evidence="1" id="KW-0175">Coiled coil</keyword>
<organism evidence="3">
    <name type="scientific">Rhodosorus marinus</name>
    <dbReference type="NCBI Taxonomy" id="101924"/>
    <lineage>
        <taxon>Eukaryota</taxon>
        <taxon>Rhodophyta</taxon>
        <taxon>Stylonematophyceae</taxon>
        <taxon>Stylonematales</taxon>
        <taxon>Stylonemataceae</taxon>
        <taxon>Rhodosorus</taxon>
    </lineage>
</organism>
<dbReference type="GO" id="GO:0006303">
    <property type="term" value="P:double-strand break repair via nonhomologous end joining"/>
    <property type="evidence" value="ECO:0007669"/>
    <property type="project" value="TreeGrafter"/>
</dbReference>
<evidence type="ECO:0000313" key="3">
    <source>
        <dbReference type="EMBL" id="CAD8390563.1"/>
    </source>
</evidence>
<reference evidence="3" key="1">
    <citation type="submission" date="2021-01" db="EMBL/GenBank/DDBJ databases">
        <authorList>
            <person name="Corre E."/>
            <person name="Pelletier E."/>
            <person name="Niang G."/>
            <person name="Scheremetjew M."/>
            <person name="Finn R."/>
            <person name="Kale V."/>
            <person name="Holt S."/>
            <person name="Cochrane G."/>
            <person name="Meng A."/>
            <person name="Brown T."/>
            <person name="Cohen L."/>
        </authorList>
    </citation>
    <scope>NUCLEOTIDE SEQUENCE</scope>
    <source>
        <strain evidence="3">UTEX LB 2760</strain>
    </source>
</reference>
<accession>A0A7S0BF29</accession>
<evidence type="ECO:0000256" key="1">
    <source>
        <dbReference type="SAM" id="Coils"/>
    </source>
</evidence>
<feature type="coiled-coil region" evidence="1">
    <location>
        <begin position="123"/>
        <end position="164"/>
    </location>
</feature>
<dbReference type="GO" id="GO:0032807">
    <property type="term" value="C:DNA ligase IV complex"/>
    <property type="evidence" value="ECO:0007669"/>
    <property type="project" value="TreeGrafter"/>
</dbReference>
<dbReference type="PANTHER" id="PTHR28559">
    <property type="entry name" value="DNA REPAIR PROTEIN XRCC4"/>
    <property type="match status" value="1"/>
</dbReference>
<dbReference type="SUPFAM" id="SSF58022">
    <property type="entry name" value="XRCC4, C-terminal oligomerization domain"/>
    <property type="match status" value="1"/>
</dbReference>
<dbReference type="GO" id="GO:0005958">
    <property type="term" value="C:DNA-dependent protein kinase-DNA ligase 4 complex"/>
    <property type="evidence" value="ECO:0007669"/>
    <property type="project" value="TreeGrafter"/>
</dbReference>
<dbReference type="GO" id="GO:0033152">
    <property type="term" value="P:immunoglobulin V(D)J recombination"/>
    <property type="evidence" value="ECO:0007669"/>
    <property type="project" value="TreeGrafter"/>
</dbReference>
<dbReference type="GO" id="GO:0010165">
    <property type="term" value="P:response to X-ray"/>
    <property type="evidence" value="ECO:0007669"/>
    <property type="project" value="TreeGrafter"/>
</dbReference>
<dbReference type="AlphaFoldDB" id="A0A7S0BF29"/>
<dbReference type="Pfam" id="PF21924">
    <property type="entry name" value="XRCC4_CC"/>
    <property type="match status" value="1"/>
</dbReference>
<dbReference type="GO" id="GO:0003677">
    <property type="term" value="F:DNA binding"/>
    <property type="evidence" value="ECO:0007669"/>
    <property type="project" value="InterPro"/>
</dbReference>
<dbReference type="Gene3D" id="1.20.5.370">
    <property type="match status" value="1"/>
</dbReference>
<name>A0A7S0BF29_9RHOD</name>
<evidence type="ECO:0000259" key="2">
    <source>
        <dbReference type="Pfam" id="PF21924"/>
    </source>
</evidence>
<dbReference type="PANTHER" id="PTHR28559:SF1">
    <property type="entry name" value="DNA REPAIR PROTEIN XRCC4"/>
    <property type="match status" value="1"/>
</dbReference>
<dbReference type="InterPro" id="IPR053962">
    <property type="entry name" value="XRCC4_CC"/>
</dbReference>
<dbReference type="EMBL" id="HBEK01001084">
    <property type="protein sequence ID" value="CAD8390563.1"/>
    <property type="molecule type" value="Transcribed_RNA"/>
</dbReference>
<proteinExistence type="predicted"/>
<dbReference type="InterPro" id="IPR014751">
    <property type="entry name" value="XRCC4-like_C"/>
</dbReference>
<dbReference type="InterPro" id="IPR010585">
    <property type="entry name" value="DNA_repair_prot_XRCC4"/>
</dbReference>
<gene>
    <name evidence="3" type="ORF">RMAR0315_LOCUS613</name>
</gene>
<sequence>MPESSNEVGNLPSSWFGKVGADGWILSVSVSGDKSVRIFGVDGSGRSWRFVGSEEDIETRAKVIGGATERLRKVLSKNASGSLRVDEEGEVCLDVPFGNGTVVAARIRLSLGVGFGDQLVSEVNLERSRRVKLEDDLKQLRSKCEKLEKALEACTQAKDELEERMLVRFCEVLNEKKRKIADLQKFSGGTEARENKRNPKFVDFSANLNSDSADVDDQQTTDEDVAQIEKSTPTLGSVPLEDLL</sequence>
<feature type="domain" description="XRCC4 coiled-coil" evidence="2">
    <location>
        <begin position="126"/>
        <end position="183"/>
    </location>
</feature>
<protein>
    <recommendedName>
        <fullName evidence="2">XRCC4 coiled-coil domain-containing protein</fullName>
    </recommendedName>
</protein>